<accession>A0ABV1AKP2</accession>
<dbReference type="RefSeq" id="WP_303223027.1">
    <property type="nucleotide sequence ID" value="NZ_JBBMEI010000011.1"/>
</dbReference>
<feature type="compositionally biased region" description="Polar residues" evidence="1">
    <location>
        <begin position="208"/>
        <end position="217"/>
    </location>
</feature>
<feature type="region of interest" description="Disordered" evidence="1">
    <location>
        <begin position="191"/>
        <end position="266"/>
    </location>
</feature>
<feature type="signal peptide" evidence="2">
    <location>
        <begin position="1"/>
        <end position="26"/>
    </location>
</feature>
<comment type="caution">
    <text evidence="3">The sequence shown here is derived from an EMBL/GenBank/DDBJ whole genome shotgun (WGS) entry which is preliminary data.</text>
</comment>
<evidence type="ECO:0000256" key="1">
    <source>
        <dbReference type="SAM" id="MobiDB-lite"/>
    </source>
</evidence>
<organism evidence="3 4">
    <name type="scientific">Blautia intestinihominis</name>
    <dbReference type="NCBI Taxonomy" id="3133152"/>
    <lineage>
        <taxon>Bacteria</taxon>
        <taxon>Bacillati</taxon>
        <taxon>Bacillota</taxon>
        <taxon>Clostridia</taxon>
        <taxon>Lachnospirales</taxon>
        <taxon>Lachnospiraceae</taxon>
        <taxon>Blautia</taxon>
    </lineage>
</organism>
<proteinExistence type="predicted"/>
<feature type="chain" id="PRO_5045728175" description="DUF4366 domain-containing protein" evidence="2">
    <location>
        <begin position="27"/>
        <end position="266"/>
    </location>
</feature>
<keyword evidence="2" id="KW-0732">Signal</keyword>
<feature type="compositionally biased region" description="Basic and acidic residues" evidence="1">
    <location>
        <begin position="33"/>
        <end position="59"/>
    </location>
</feature>
<evidence type="ECO:0008006" key="5">
    <source>
        <dbReference type="Google" id="ProtNLM"/>
    </source>
</evidence>
<evidence type="ECO:0000313" key="3">
    <source>
        <dbReference type="EMBL" id="MEQ2357777.1"/>
    </source>
</evidence>
<reference evidence="3 4" key="1">
    <citation type="submission" date="2024-03" db="EMBL/GenBank/DDBJ databases">
        <title>Human intestinal bacterial collection.</title>
        <authorList>
            <person name="Pauvert C."/>
            <person name="Hitch T.C.A."/>
            <person name="Clavel T."/>
        </authorList>
    </citation>
    <scope>NUCLEOTIDE SEQUENCE [LARGE SCALE GENOMIC DNA]</scope>
    <source>
        <strain evidence="3 4">CLA-AA-H95</strain>
    </source>
</reference>
<keyword evidence="4" id="KW-1185">Reference proteome</keyword>
<sequence length="266" mass="29097">MKKKIVTILMTAAIGTSLLAGQAVMAADTETATEAKADDTGDSKETEEEKTIGKKPETDKDAEGVFSLKFKNLTGKVITEVTVKNEKDEKYPDNFLEKDDKFAADEERTLWFDPNADTEDAAETADDKDTEEASETSEPEVQKYDMQITFEDGTTATLHTLPFGDTEEAELHLEGEVAYIVFDSKDLKKSVNTKETEQALAPKPTEAPAQQTSSQTEDYSYDDSYDDYSYDDYSYDDSGDSDGGSDDSGDSDGGSDDGCLDNAILN</sequence>
<feature type="region of interest" description="Disordered" evidence="1">
    <location>
        <begin position="24"/>
        <end position="59"/>
    </location>
</feature>
<gene>
    <name evidence="3" type="ORF">WMO75_05365</name>
</gene>
<evidence type="ECO:0000313" key="4">
    <source>
        <dbReference type="Proteomes" id="UP001446032"/>
    </source>
</evidence>
<feature type="compositionally biased region" description="Acidic residues" evidence="1">
    <location>
        <begin position="116"/>
        <end position="138"/>
    </location>
</feature>
<evidence type="ECO:0000256" key="2">
    <source>
        <dbReference type="SAM" id="SignalP"/>
    </source>
</evidence>
<name>A0ABV1AKP2_9FIRM</name>
<dbReference type="EMBL" id="JBBMEI010000011">
    <property type="protein sequence ID" value="MEQ2357777.1"/>
    <property type="molecule type" value="Genomic_DNA"/>
</dbReference>
<dbReference type="Proteomes" id="UP001446032">
    <property type="component" value="Unassembled WGS sequence"/>
</dbReference>
<protein>
    <recommendedName>
        <fullName evidence="5">DUF4366 domain-containing protein</fullName>
    </recommendedName>
</protein>
<feature type="region of interest" description="Disordered" evidence="1">
    <location>
        <begin position="109"/>
        <end position="145"/>
    </location>
</feature>
<feature type="compositionally biased region" description="Acidic residues" evidence="1">
    <location>
        <begin position="219"/>
        <end position="259"/>
    </location>
</feature>